<accession>A0ABU9LL82</accession>
<gene>
    <name evidence="4" type="ORF">AAF454_07175</name>
</gene>
<keyword evidence="2" id="KW-1133">Transmembrane helix</keyword>
<evidence type="ECO:0000259" key="3">
    <source>
        <dbReference type="Pfam" id="PF07859"/>
    </source>
</evidence>
<keyword evidence="1 4" id="KW-0378">Hydrolase</keyword>
<dbReference type="GO" id="GO:0016787">
    <property type="term" value="F:hydrolase activity"/>
    <property type="evidence" value="ECO:0007669"/>
    <property type="project" value="UniProtKB-KW"/>
</dbReference>
<sequence>MKWVKRFLKWYIGLNIILIVGLIVATEVSPKPGTAMIRYIFNREVPIKDVGNFKKSEEVVNVQKNMHYDSKYPRNTFDLYTPKDMKKGEKLPVLIWLHGGGYLAGDKSLAKEFATYVVTKERVAVISMNYELAPELRYPGQVEQVNDLYKTLIASPEKWANLDLTKLAFGGDSAGAQIVGQYVAIQTNPTYAKEMNMKQLVPKEHLKAFISYCGPLDLQQMKDLPKKEILMKFFAKTVAWDLIGDKNWKDSPVVTQASLTEHVTSDFPPSYVTDVNGFSFLPQGQAFVKELVEQDVPVQSLFYANEEQPIYHEYQFSYDTKEAQRCLAETLAFLKVTLKD</sequence>
<dbReference type="SUPFAM" id="SSF53474">
    <property type="entry name" value="alpha/beta-Hydrolases"/>
    <property type="match status" value="1"/>
</dbReference>
<dbReference type="Pfam" id="PF07859">
    <property type="entry name" value="Abhydrolase_3"/>
    <property type="match status" value="1"/>
</dbReference>
<dbReference type="RefSeq" id="WP_342302876.1">
    <property type="nucleotide sequence ID" value="NZ_JBCEWA010000004.1"/>
</dbReference>
<dbReference type="PANTHER" id="PTHR48081:SF6">
    <property type="entry name" value="PEPTIDASE S9 PROLYL OLIGOPEPTIDASE CATALYTIC DOMAIN-CONTAINING PROTEIN"/>
    <property type="match status" value="1"/>
</dbReference>
<name>A0ABU9LL82_9BACL</name>
<dbReference type="EMBL" id="JBCEWA010000004">
    <property type="protein sequence ID" value="MEL5988199.1"/>
    <property type="molecule type" value="Genomic_DNA"/>
</dbReference>
<keyword evidence="2" id="KW-0472">Membrane</keyword>
<keyword evidence="2" id="KW-0812">Transmembrane</keyword>
<dbReference type="InterPro" id="IPR029058">
    <property type="entry name" value="AB_hydrolase_fold"/>
</dbReference>
<evidence type="ECO:0000256" key="2">
    <source>
        <dbReference type="SAM" id="Phobius"/>
    </source>
</evidence>
<proteinExistence type="predicted"/>
<evidence type="ECO:0000313" key="5">
    <source>
        <dbReference type="Proteomes" id="UP001398420"/>
    </source>
</evidence>
<dbReference type="Proteomes" id="UP001398420">
    <property type="component" value="Unassembled WGS sequence"/>
</dbReference>
<dbReference type="PANTHER" id="PTHR48081">
    <property type="entry name" value="AB HYDROLASE SUPERFAMILY PROTEIN C4A8.06C"/>
    <property type="match status" value="1"/>
</dbReference>
<keyword evidence="5" id="KW-1185">Reference proteome</keyword>
<evidence type="ECO:0000256" key="1">
    <source>
        <dbReference type="ARBA" id="ARBA00022801"/>
    </source>
</evidence>
<evidence type="ECO:0000313" key="4">
    <source>
        <dbReference type="EMBL" id="MEL5988199.1"/>
    </source>
</evidence>
<dbReference type="InterPro" id="IPR050300">
    <property type="entry name" value="GDXG_lipolytic_enzyme"/>
</dbReference>
<dbReference type="Gene3D" id="3.40.50.1820">
    <property type="entry name" value="alpha/beta hydrolase"/>
    <property type="match status" value="1"/>
</dbReference>
<organism evidence="4 5">
    <name type="scientific">Kurthia gibsonii</name>
    <dbReference type="NCBI Taxonomy" id="33946"/>
    <lineage>
        <taxon>Bacteria</taxon>
        <taxon>Bacillati</taxon>
        <taxon>Bacillota</taxon>
        <taxon>Bacilli</taxon>
        <taxon>Bacillales</taxon>
        <taxon>Caryophanaceae</taxon>
        <taxon>Kurthia</taxon>
    </lineage>
</organism>
<feature type="transmembrane region" description="Helical" evidence="2">
    <location>
        <begin position="7"/>
        <end position="25"/>
    </location>
</feature>
<reference evidence="4 5" key="1">
    <citation type="submission" date="2024-04" db="EMBL/GenBank/DDBJ databases">
        <authorList>
            <person name="Wu Y.S."/>
            <person name="Zhang L."/>
        </authorList>
    </citation>
    <scope>NUCLEOTIDE SEQUENCE [LARGE SCALE GENOMIC DNA]</scope>
    <source>
        <strain evidence="4 5">KG-01</strain>
    </source>
</reference>
<feature type="domain" description="Alpha/beta hydrolase fold-3" evidence="3">
    <location>
        <begin position="94"/>
        <end position="306"/>
    </location>
</feature>
<comment type="caution">
    <text evidence="4">The sequence shown here is derived from an EMBL/GenBank/DDBJ whole genome shotgun (WGS) entry which is preliminary data.</text>
</comment>
<protein>
    <submittedName>
        <fullName evidence="4">Alpha/beta hydrolase</fullName>
    </submittedName>
</protein>
<dbReference type="InterPro" id="IPR013094">
    <property type="entry name" value="AB_hydrolase_3"/>
</dbReference>